<accession>A0A9W8Q9S3</accession>
<name>A0A9W8Q9S3_AKAMU</name>
<organism evidence="1 2">
    <name type="scientific">Akanthomyces muscarius</name>
    <name type="common">Entomopathogenic fungus</name>
    <name type="synonym">Lecanicillium muscarium</name>
    <dbReference type="NCBI Taxonomy" id="2231603"/>
    <lineage>
        <taxon>Eukaryota</taxon>
        <taxon>Fungi</taxon>
        <taxon>Dikarya</taxon>
        <taxon>Ascomycota</taxon>
        <taxon>Pezizomycotina</taxon>
        <taxon>Sordariomycetes</taxon>
        <taxon>Hypocreomycetidae</taxon>
        <taxon>Hypocreales</taxon>
        <taxon>Cordycipitaceae</taxon>
        <taxon>Akanthomyces</taxon>
    </lineage>
</organism>
<protein>
    <submittedName>
        <fullName evidence="1">Uncharacterized protein</fullName>
    </submittedName>
</protein>
<evidence type="ECO:0000313" key="1">
    <source>
        <dbReference type="EMBL" id="KAJ4150609.1"/>
    </source>
</evidence>
<sequence length="84" mass="9264">MHNLTGQFSRGGVTRCAAEKKRPSILHRAVHFLGLHPLTCQVARRGTSVMGSAKASLLRIEPHLTDFAAKKTNAEAFNRVTRHC</sequence>
<dbReference type="EMBL" id="JAJHUN010000009">
    <property type="protein sequence ID" value="KAJ4150609.1"/>
    <property type="molecule type" value="Genomic_DNA"/>
</dbReference>
<dbReference type="Proteomes" id="UP001144673">
    <property type="component" value="Chromosome 4"/>
</dbReference>
<comment type="caution">
    <text evidence="1">The sequence shown here is derived from an EMBL/GenBank/DDBJ whole genome shotgun (WGS) entry which is preliminary data.</text>
</comment>
<gene>
    <name evidence="1" type="ORF">LMH87_011351</name>
</gene>
<dbReference type="GeneID" id="80898510"/>
<evidence type="ECO:0000313" key="2">
    <source>
        <dbReference type="Proteomes" id="UP001144673"/>
    </source>
</evidence>
<dbReference type="AlphaFoldDB" id="A0A9W8Q9S3"/>
<proteinExistence type="predicted"/>
<keyword evidence="2" id="KW-1185">Reference proteome</keyword>
<dbReference type="KEGG" id="amus:LMH87_011351"/>
<dbReference type="RefSeq" id="XP_056052323.1">
    <property type="nucleotide sequence ID" value="XM_056200479.1"/>
</dbReference>
<reference evidence="1" key="1">
    <citation type="journal article" date="2023" name="Access Microbiol">
        <title>De-novo genome assembly for Akanthomyces muscarius, a biocontrol agent of insect agricultural pests.</title>
        <authorList>
            <person name="Erdos Z."/>
            <person name="Studholme D.J."/>
            <person name="Raymond B."/>
            <person name="Sharma M."/>
        </authorList>
    </citation>
    <scope>NUCLEOTIDE SEQUENCE</scope>
    <source>
        <strain evidence="1">Ve6</strain>
    </source>
</reference>